<accession>A0A2B4S8A0</accession>
<evidence type="ECO:0000256" key="1">
    <source>
        <dbReference type="SAM" id="MobiDB-lite"/>
    </source>
</evidence>
<gene>
    <name evidence="3" type="ORF">AWC38_SpisGene10551</name>
</gene>
<dbReference type="SMART" id="SM00005">
    <property type="entry name" value="DEATH"/>
    <property type="match status" value="1"/>
</dbReference>
<sequence>MANNMNEGLEAEGSRADHALRIKTPAGTEISTNDKWSARIIVTTAGVAGIVAVGGVTKFCLDQPQVVEKAVEVALKIWGEVSSIKFGSVIIELDCGSEEKLLQFLDDFENGNVKAALEKEFRERGYNSEQDLLVTLDKKALPKAILIRRTMHSITEEKVMVQNLNPFVTAVEKDRKYKPDSTEDPHQSASNVDSSYKSGKRQKVTDVEKGRENEDGPKTKGRQEANPKQGPSTSAEREESINLRAPHSPEVKQDDKGSGSAKKRKRKTPLVSRSSRTKRVKKVNFEDSVPNDDVLEELAHKIGNKWKQLGRRLGFEDDAQLAQIDQAPGLELSQKALPPHSPEVKQDDKGSGSAKKRKRKTPLVSRSSRTKRVKKVNFEDSVPNDDVLEELAHKIGNKWKPLGRRLGFEDDAELAQIDQAPGLELSQKALRMLKEWRQQEGPKATNKILYEALSHKFVGRTDLAEYYCTKK</sequence>
<dbReference type="CDD" id="cd01670">
    <property type="entry name" value="Death"/>
    <property type="match status" value="2"/>
</dbReference>
<dbReference type="GO" id="GO:0007165">
    <property type="term" value="P:signal transduction"/>
    <property type="evidence" value="ECO:0007669"/>
    <property type="project" value="InterPro"/>
</dbReference>
<comment type="caution">
    <text evidence="3">The sequence shown here is derived from an EMBL/GenBank/DDBJ whole genome shotgun (WGS) entry which is preliminary data.</text>
</comment>
<name>A0A2B4S8A0_STYPI</name>
<dbReference type="InterPro" id="IPR011029">
    <property type="entry name" value="DEATH-like_dom_sf"/>
</dbReference>
<feature type="compositionally biased region" description="Basic and acidic residues" evidence="1">
    <location>
        <begin position="235"/>
        <end position="257"/>
    </location>
</feature>
<feature type="domain" description="Death" evidence="2">
    <location>
        <begin position="384"/>
        <end position="453"/>
    </location>
</feature>
<evidence type="ECO:0000259" key="2">
    <source>
        <dbReference type="PROSITE" id="PS50017"/>
    </source>
</evidence>
<reference evidence="4" key="1">
    <citation type="journal article" date="2017" name="bioRxiv">
        <title>Comparative analysis of the genomes of Stylophora pistillata and Acropora digitifera provides evidence for extensive differences between species of corals.</title>
        <authorList>
            <person name="Voolstra C.R."/>
            <person name="Li Y."/>
            <person name="Liew Y.J."/>
            <person name="Baumgarten S."/>
            <person name="Zoccola D."/>
            <person name="Flot J.-F."/>
            <person name="Tambutte S."/>
            <person name="Allemand D."/>
            <person name="Aranda M."/>
        </authorList>
    </citation>
    <scope>NUCLEOTIDE SEQUENCE [LARGE SCALE GENOMIC DNA]</scope>
</reference>
<feature type="region of interest" description="Disordered" evidence="1">
    <location>
        <begin position="175"/>
        <end position="293"/>
    </location>
</feature>
<feature type="region of interest" description="Disordered" evidence="1">
    <location>
        <begin position="324"/>
        <end position="376"/>
    </location>
</feature>
<organism evidence="3 4">
    <name type="scientific">Stylophora pistillata</name>
    <name type="common">Smooth cauliflower coral</name>
    <dbReference type="NCBI Taxonomy" id="50429"/>
    <lineage>
        <taxon>Eukaryota</taxon>
        <taxon>Metazoa</taxon>
        <taxon>Cnidaria</taxon>
        <taxon>Anthozoa</taxon>
        <taxon>Hexacorallia</taxon>
        <taxon>Scleractinia</taxon>
        <taxon>Astrocoeniina</taxon>
        <taxon>Pocilloporidae</taxon>
        <taxon>Stylophora</taxon>
    </lineage>
</organism>
<dbReference type="PROSITE" id="PS50017">
    <property type="entry name" value="DEATH_DOMAIN"/>
    <property type="match status" value="1"/>
</dbReference>
<feature type="compositionally biased region" description="Polar residues" evidence="1">
    <location>
        <begin position="187"/>
        <end position="197"/>
    </location>
</feature>
<dbReference type="Proteomes" id="UP000225706">
    <property type="component" value="Unassembled WGS sequence"/>
</dbReference>
<dbReference type="Gene3D" id="1.10.533.10">
    <property type="entry name" value="Death Domain, Fas"/>
    <property type="match status" value="2"/>
</dbReference>
<keyword evidence="4" id="KW-1185">Reference proteome</keyword>
<evidence type="ECO:0000313" key="3">
    <source>
        <dbReference type="EMBL" id="PFX24827.1"/>
    </source>
</evidence>
<dbReference type="SUPFAM" id="SSF47986">
    <property type="entry name" value="DEATH domain"/>
    <property type="match status" value="1"/>
</dbReference>
<evidence type="ECO:0000313" key="4">
    <source>
        <dbReference type="Proteomes" id="UP000225706"/>
    </source>
</evidence>
<feature type="compositionally biased region" description="Basic and acidic residues" evidence="1">
    <location>
        <begin position="203"/>
        <end position="225"/>
    </location>
</feature>
<proteinExistence type="predicted"/>
<dbReference type="OrthoDB" id="10374929at2759"/>
<feature type="compositionally biased region" description="Basic and acidic residues" evidence="1">
    <location>
        <begin position="175"/>
        <end position="186"/>
    </location>
</feature>
<dbReference type="InterPro" id="IPR000488">
    <property type="entry name" value="Death_dom"/>
</dbReference>
<dbReference type="Pfam" id="PF00531">
    <property type="entry name" value="Death"/>
    <property type="match status" value="1"/>
</dbReference>
<protein>
    <recommendedName>
        <fullName evidence="2">Death domain-containing protein</fullName>
    </recommendedName>
</protein>
<dbReference type="AlphaFoldDB" id="A0A2B4S8A0"/>
<dbReference type="EMBL" id="LSMT01000166">
    <property type="protein sequence ID" value="PFX24827.1"/>
    <property type="molecule type" value="Genomic_DNA"/>
</dbReference>